<keyword evidence="2" id="KW-0812">Transmembrane</keyword>
<name>A0ABY1NCZ5_9RHOB</name>
<evidence type="ECO:0000313" key="8">
    <source>
        <dbReference type="Proteomes" id="UP001157961"/>
    </source>
</evidence>
<dbReference type="Pfam" id="PF09731">
    <property type="entry name" value="Mitofilin"/>
    <property type="match status" value="1"/>
</dbReference>
<reference evidence="7 8" key="1">
    <citation type="submission" date="2017-05" db="EMBL/GenBank/DDBJ databases">
        <authorList>
            <person name="Varghese N."/>
            <person name="Submissions S."/>
        </authorList>
    </citation>
    <scope>NUCLEOTIDE SEQUENCE [LARGE SCALE GENOMIC DNA]</scope>
    <source>
        <strain evidence="7 8">DSM 29734</strain>
    </source>
</reference>
<feature type="region of interest" description="Disordered" evidence="6">
    <location>
        <begin position="1"/>
        <end position="96"/>
    </location>
</feature>
<feature type="compositionally biased region" description="Low complexity" evidence="6">
    <location>
        <begin position="14"/>
        <end position="24"/>
    </location>
</feature>
<keyword evidence="8" id="KW-1185">Reference proteome</keyword>
<accession>A0ABY1NCZ5</accession>
<sequence length="434" mass="44681">MGTTDKSDKPSKGQVDQQDQTDTQADAEDVVEDAEIVEEITPEVASDDSAAQETGEAAEGEDPVEIEEPRTDDAVADQSEASEAVETPEEDTPAADINQDAPAQAVQEPARKGGFVPLVLGGVIAAGIGFGGAVYFGEQLGLGADTDAALAEMVAKFETQNETIAALNERLSVTSDLSGGAREAADQAAADVTKMTEVLSAYTTQLGSVSEAVATLEARLTDIEKRPLSEGLGAAAIAAYEREVKDLKDSVSAQKAEAAELKDKADLSAKAALARSSVTRIVAALDSGAPYRAAAVDLRSSTGEGIAPVLEDHADSGVVTLATLLESYPDAARGALAKAREDKVDAGTGNKLGNFLKTQFGARSVEAREGTDTDAVLSRSEAALKAGDLTAALSELDTLAEGPKTVMADWVAQAQTRAAATQAAEDLAQTLNSN</sequence>
<feature type="compositionally biased region" description="Acidic residues" evidence="6">
    <location>
        <begin position="56"/>
        <end position="66"/>
    </location>
</feature>
<keyword evidence="5" id="KW-0175">Coiled coil</keyword>
<protein>
    <submittedName>
        <fullName evidence="7">Inner membrane protein</fullName>
    </submittedName>
</protein>
<evidence type="ECO:0000256" key="4">
    <source>
        <dbReference type="ARBA" id="ARBA00023136"/>
    </source>
</evidence>
<dbReference type="RefSeq" id="WP_283424509.1">
    <property type="nucleotide sequence ID" value="NZ_FXTY01000001.1"/>
</dbReference>
<gene>
    <name evidence="7" type="ORF">SAMN06265373_101664</name>
</gene>
<organism evidence="7 8">
    <name type="scientific">Shimia sagamensis</name>
    <dbReference type="NCBI Taxonomy" id="1566352"/>
    <lineage>
        <taxon>Bacteria</taxon>
        <taxon>Pseudomonadati</taxon>
        <taxon>Pseudomonadota</taxon>
        <taxon>Alphaproteobacteria</taxon>
        <taxon>Rhodobacterales</taxon>
        <taxon>Roseobacteraceae</taxon>
    </lineage>
</organism>
<feature type="coiled-coil region" evidence="5">
    <location>
        <begin position="237"/>
        <end position="264"/>
    </location>
</feature>
<evidence type="ECO:0000256" key="5">
    <source>
        <dbReference type="SAM" id="Coils"/>
    </source>
</evidence>
<comment type="caution">
    <text evidence="7">The sequence shown here is derived from an EMBL/GenBank/DDBJ whole genome shotgun (WGS) entry which is preliminary data.</text>
</comment>
<evidence type="ECO:0000313" key="7">
    <source>
        <dbReference type="EMBL" id="SMP06688.1"/>
    </source>
</evidence>
<evidence type="ECO:0000256" key="1">
    <source>
        <dbReference type="ARBA" id="ARBA00004370"/>
    </source>
</evidence>
<dbReference type="EMBL" id="FXTY01000001">
    <property type="protein sequence ID" value="SMP06688.1"/>
    <property type="molecule type" value="Genomic_DNA"/>
</dbReference>
<dbReference type="Proteomes" id="UP001157961">
    <property type="component" value="Unassembled WGS sequence"/>
</dbReference>
<proteinExistence type="predicted"/>
<comment type="subcellular location">
    <subcellularLocation>
        <location evidence="1">Membrane</location>
    </subcellularLocation>
</comment>
<dbReference type="InterPro" id="IPR019133">
    <property type="entry name" value="MIC60"/>
</dbReference>
<feature type="compositionally biased region" description="Basic and acidic residues" evidence="6">
    <location>
        <begin position="1"/>
        <end position="11"/>
    </location>
</feature>
<evidence type="ECO:0000256" key="3">
    <source>
        <dbReference type="ARBA" id="ARBA00022989"/>
    </source>
</evidence>
<feature type="compositionally biased region" description="Acidic residues" evidence="6">
    <location>
        <begin position="25"/>
        <end position="41"/>
    </location>
</feature>
<evidence type="ECO:0000256" key="6">
    <source>
        <dbReference type="SAM" id="MobiDB-lite"/>
    </source>
</evidence>
<keyword evidence="3" id="KW-1133">Transmembrane helix</keyword>
<keyword evidence="4" id="KW-0472">Membrane</keyword>
<evidence type="ECO:0000256" key="2">
    <source>
        <dbReference type="ARBA" id="ARBA00022692"/>
    </source>
</evidence>